<dbReference type="AlphaFoldDB" id="A0A8S3W8E0"/>
<feature type="transmembrane region" description="Helical" evidence="2">
    <location>
        <begin position="9"/>
        <end position="27"/>
    </location>
</feature>
<organism evidence="4 5">
    <name type="scientific">Parnassius apollo</name>
    <name type="common">Apollo butterfly</name>
    <name type="synonym">Papilio apollo</name>
    <dbReference type="NCBI Taxonomy" id="110799"/>
    <lineage>
        <taxon>Eukaryota</taxon>
        <taxon>Metazoa</taxon>
        <taxon>Ecdysozoa</taxon>
        <taxon>Arthropoda</taxon>
        <taxon>Hexapoda</taxon>
        <taxon>Insecta</taxon>
        <taxon>Pterygota</taxon>
        <taxon>Neoptera</taxon>
        <taxon>Endopterygota</taxon>
        <taxon>Lepidoptera</taxon>
        <taxon>Glossata</taxon>
        <taxon>Ditrysia</taxon>
        <taxon>Papilionoidea</taxon>
        <taxon>Papilionidae</taxon>
        <taxon>Parnassiinae</taxon>
        <taxon>Parnassini</taxon>
        <taxon>Parnassius</taxon>
        <taxon>Parnassius</taxon>
    </lineage>
</organism>
<keyword evidence="1" id="KW-0808">Transferase</keyword>
<evidence type="ECO:0000259" key="3">
    <source>
        <dbReference type="Pfam" id="PF02709"/>
    </source>
</evidence>
<evidence type="ECO:0000313" key="4">
    <source>
        <dbReference type="EMBL" id="CAG4945884.1"/>
    </source>
</evidence>
<dbReference type="GO" id="GO:0016020">
    <property type="term" value="C:membrane"/>
    <property type="evidence" value="ECO:0007669"/>
    <property type="project" value="GOC"/>
</dbReference>
<name>A0A8S3W8E0_PARAO</name>
<dbReference type="GO" id="GO:0006688">
    <property type="term" value="P:glycosphingolipid biosynthetic process"/>
    <property type="evidence" value="ECO:0007669"/>
    <property type="project" value="TreeGrafter"/>
</dbReference>
<reference evidence="4" key="1">
    <citation type="submission" date="2021-04" db="EMBL/GenBank/DDBJ databases">
        <authorList>
            <person name="Tunstrom K."/>
        </authorList>
    </citation>
    <scope>NUCLEOTIDE SEQUENCE</scope>
</reference>
<evidence type="ECO:0000256" key="1">
    <source>
        <dbReference type="ARBA" id="ARBA00022679"/>
    </source>
</evidence>
<dbReference type="GO" id="GO:0005794">
    <property type="term" value="C:Golgi apparatus"/>
    <property type="evidence" value="ECO:0007669"/>
    <property type="project" value="TreeGrafter"/>
</dbReference>
<dbReference type="EMBL" id="CAJQZP010000209">
    <property type="protein sequence ID" value="CAG4945884.1"/>
    <property type="molecule type" value="Genomic_DNA"/>
</dbReference>
<protein>
    <submittedName>
        <fullName evidence="4">(apollo) hypothetical protein</fullName>
    </submittedName>
</protein>
<keyword evidence="2" id="KW-0812">Transmembrane</keyword>
<gene>
    <name evidence="4" type="ORF">PAPOLLO_LOCUS3195</name>
</gene>
<dbReference type="InterPro" id="IPR003859">
    <property type="entry name" value="Galactosyl_T"/>
</dbReference>
<dbReference type="PANTHER" id="PTHR19300:SF48">
    <property type="entry name" value="BETA-1,4-N-ACETYLGALACTOSAMINYLTRANSFERASE"/>
    <property type="match status" value="1"/>
</dbReference>
<dbReference type="OrthoDB" id="10038994at2759"/>
<proteinExistence type="predicted"/>
<keyword evidence="2" id="KW-1133">Transmembrane helix</keyword>
<comment type="caution">
    <text evidence="4">The sequence shown here is derived from an EMBL/GenBank/DDBJ whole genome shotgun (WGS) entry which is preliminary data.</text>
</comment>
<dbReference type="Proteomes" id="UP000691718">
    <property type="component" value="Unassembled WGS sequence"/>
</dbReference>
<dbReference type="PANTHER" id="PTHR19300">
    <property type="entry name" value="BETA-1,4-GALACTOSYLTRANSFERASE"/>
    <property type="match status" value="1"/>
</dbReference>
<dbReference type="InterPro" id="IPR027791">
    <property type="entry name" value="Galactosyl_T_C"/>
</dbReference>
<sequence>MRYATKKKILYLVFVIILIILLLHVDLNARKTNIFIEKRKISSVLHEETSENFTSTALVDCDYNDIIYDDTKLPLNLIDGDLSEVYRIKEGGEYAPTECKARFSTAIVVPYRFIFPYSKLFGEVTAIIANQFKNINGMSNQYFDRGGEDDDFYARLESHNLKLCRFEPETSEYHVIAPRLQRKRNARKLQSRLTEDGLSSLKYTEVATVLHPLFTHIMVDL</sequence>
<evidence type="ECO:0000256" key="2">
    <source>
        <dbReference type="SAM" id="Phobius"/>
    </source>
</evidence>
<dbReference type="GO" id="GO:0005975">
    <property type="term" value="P:carbohydrate metabolic process"/>
    <property type="evidence" value="ECO:0007669"/>
    <property type="project" value="InterPro"/>
</dbReference>
<dbReference type="GO" id="GO:0033842">
    <property type="term" value="F:N-acetyl-beta-glucosaminyl-derivative 4-beta-N-acetylgalactosaminyltransferase activity"/>
    <property type="evidence" value="ECO:0007669"/>
    <property type="project" value="TreeGrafter"/>
</dbReference>
<accession>A0A8S3W8E0</accession>
<keyword evidence="2" id="KW-0472">Membrane</keyword>
<keyword evidence="5" id="KW-1185">Reference proteome</keyword>
<dbReference type="Pfam" id="PF02709">
    <property type="entry name" value="Glyco_transf_7C"/>
    <property type="match status" value="1"/>
</dbReference>
<dbReference type="GO" id="GO:0008378">
    <property type="term" value="F:galactosyltransferase activity"/>
    <property type="evidence" value="ECO:0007669"/>
    <property type="project" value="TreeGrafter"/>
</dbReference>
<evidence type="ECO:0000313" key="5">
    <source>
        <dbReference type="Proteomes" id="UP000691718"/>
    </source>
</evidence>
<feature type="domain" description="Galactosyltransferase C-terminal" evidence="3">
    <location>
        <begin position="110"/>
        <end position="174"/>
    </location>
</feature>